<evidence type="ECO:0000313" key="4">
    <source>
        <dbReference type="Proteomes" id="UP000027265"/>
    </source>
</evidence>
<sequence length="534" mass="57674">MITNHLDSPMLHTKSLDDPLVDLRRKVKEAEERHHAHNEQYEALNNRFQAEAEECDRANDLCEILEALVEARCCVRCCTDLTDGPSNAGSGFELQTSNSYHDKPLLSGCQLPNQPNRSSHLPSQSTSIKPPSSLQDIAQFGKPKQEPTDTLLSSQSTHCGEIVTSGARSRALSTSSPSQVPAVSGLSSALQPERVVLLGSSSSSDVTDHPETRTLSSSQLIHSAIAGHPDESSGPFTAPLPDSLPASSSRLSTRNDISEPRGRGSCSSMLLSTTGAASSNLVKQSRDRVLSPNEPIGPTDSSYELSSIPSKNQSLSTLNVAAANGTFPKTTAPSLPPVTQHSDRFDYPGQGFHRTVPQDINMFSRDIAYHYEDASPIAMRMPPPAYNIASSSTVDWASPAGRMVRSPAMLFPPLVGGTSTSSLLRTIHETSLILSPGKRVRGADPEDDETISRSSMKRRRLSSPPVEAKVEEGEEGSVPFNAVAGSSCQGVYRGPDDMNHPPRGMWVGFSDDDQSQASRSTHWRSSRPNALRRW</sequence>
<evidence type="ECO:0000256" key="1">
    <source>
        <dbReference type="SAM" id="Coils"/>
    </source>
</evidence>
<reference evidence="4" key="1">
    <citation type="journal article" date="2014" name="Proc. Natl. Acad. Sci. U.S.A.">
        <title>Extensive sampling of basidiomycete genomes demonstrates inadequacy of the white-rot/brown-rot paradigm for wood decay fungi.</title>
        <authorList>
            <person name="Riley R."/>
            <person name="Salamov A.A."/>
            <person name="Brown D.W."/>
            <person name="Nagy L.G."/>
            <person name="Floudas D."/>
            <person name="Held B.W."/>
            <person name="Levasseur A."/>
            <person name="Lombard V."/>
            <person name="Morin E."/>
            <person name="Otillar R."/>
            <person name="Lindquist E.A."/>
            <person name="Sun H."/>
            <person name="LaButti K.M."/>
            <person name="Schmutz J."/>
            <person name="Jabbour D."/>
            <person name="Luo H."/>
            <person name="Baker S.E."/>
            <person name="Pisabarro A.G."/>
            <person name="Walton J.D."/>
            <person name="Blanchette R.A."/>
            <person name="Henrissat B."/>
            <person name="Martin F."/>
            <person name="Cullen D."/>
            <person name="Hibbett D.S."/>
            <person name="Grigoriev I.V."/>
        </authorList>
    </citation>
    <scope>NUCLEOTIDE SEQUENCE [LARGE SCALE GENOMIC DNA]</scope>
    <source>
        <strain evidence="4">MUCL 33604</strain>
    </source>
</reference>
<feature type="compositionally biased region" description="Polar residues" evidence="2">
    <location>
        <begin position="299"/>
        <end position="308"/>
    </location>
</feature>
<feature type="region of interest" description="Disordered" evidence="2">
    <location>
        <begin position="226"/>
        <end position="308"/>
    </location>
</feature>
<feature type="compositionally biased region" description="Polar residues" evidence="2">
    <location>
        <begin position="171"/>
        <end position="187"/>
    </location>
</feature>
<evidence type="ECO:0000256" key="2">
    <source>
        <dbReference type="SAM" id="MobiDB-lite"/>
    </source>
</evidence>
<feature type="region of interest" description="Disordered" evidence="2">
    <location>
        <begin position="103"/>
        <end position="135"/>
    </location>
</feature>
<proteinExistence type="predicted"/>
<feature type="coiled-coil region" evidence="1">
    <location>
        <begin position="20"/>
        <end position="61"/>
    </location>
</feature>
<gene>
    <name evidence="3" type="ORF">JAAARDRAFT_208673</name>
</gene>
<dbReference type="InParanoid" id="A0A067PNI0"/>
<feature type="region of interest" description="Disordered" evidence="2">
    <location>
        <begin position="491"/>
        <end position="534"/>
    </location>
</feature>
<protein>
    <submittedName>
        <fullName evidence="3">Uncharacterized protein</fullName>
    </submittedName>
</protein>
<dbReference type="EMBL" id="KL197725">
    <property type="protein sequence ID" value="KDQ55360.1"/>
    <property type="molecule type" value="Genomic_DNA"/>
</dbReference>
<evidence type="ECO:0000313" key="3">
    <source>
        <dbReference type="EMBL" id="KDQ55360.1"/>
    </source>
</evidence>
<dbReference type="HOGENOM" id="CLU_510038_0_0_1"/>
<feature type="compositionally biased region" description="Polar residues" evidence="2">
    <location>
        <begin position="265"/>
        <end position="283"/>
    </location>
</feature>
<feature type="compositionally biased region" description="Low complexity" evidence="2">
    <location>
        <begin position="237"/>
        <end position="254"/>
    </location>
</feature>
<feature type="compositionally biased region" description="Polar residues" evidence="2">
    <location>
        <begin position="110"/>
        <end position="135"/>
    </location>
</feature>
<dbReference type="AlphaFoldDB" id="A0A067PNI0"/>
<feature type="compositionally biased region" description="Basic residues" evidence="2">
    <location>
        <begin position="521"/>
        <end position="534"/>
    </location>
</feature>
<name>A0A067PNI0_9AGAM</name>
<keyword evidence="1" id="KW-0175">Coiled coil</keyword>
<dbReference type="Proteomes" id="UP000027265">
    <property type="component" value="Unassembled WGS sequence"/>
</dbReference>
<organism evidence="3 4">
    <name type="scientific">Jaapia argillacea MUCL 33604</name>
    <dbReference type="NCBI Taxonomy" id="933084"/>
    <lineage>
        <taxon>Eukaryota</taxon>
        <taxon>Fungi</taxon>
        <taxon>Dikarya</taxon>
        <taxon>Basidiomycota</taxon>
        <taxon>Agaricomycotina</taxon>
        <taxon>Agaricomycetes</taxon>
        <taxon>Agaricomycetidae</taxon>
        <taxon>Jaapiales</taxon>
        <taxon>Jaapiaceae</taxon>
        <taxon>Jaapia</taxon>
    </lineage>
</organism>
<accession>A0A067PNI0</accession>
<feature type="region of interest" description="Disordered" evidence="2">
    <location>
        <begin position="436"/>
        <end position="475"/>
    </location>
</feature>
<feature type="region of interest" description="Disordered" evidence="2">
    <location>
        <begin position="165"/>
        <end position="187"/>
    </location>
</feature>
<keyword evidence="4" id="KW-1185">Reference proteome</keyword>